<accession>A0A8H3G0H6</accession>
<dbReference type="Pfam" id="PF04614">
    <property type="entry name" value="Pex19"/>
    <property type="match status" value="1"/>
</dbReference>
<name>A0A8H3G0H6_9LECA</name>
<evidence type="ECO:0000256" key="1">
    <source>
        <dbReference type="SAM" id="MobiDB-lite"/>
    </source>
</evidence>
<feature type="region of interest" description="Disordered" evidence="1">
    <location>
        <begin position="1"/>
        <end position="41"/>
    </location>
</feature>
<dbReference type="InterPro" id="IPR006708">
    <property type="entry name" value="Pex19"/>
</dbReference>
<reference evidence="2" key="1">
    <citation type="submission" date="2021-03" db="EMBL/GenBank/DDBJ databases">
        <authorList>
            <person name="Tagirdzhanova G."/>
        </authorList>
    </citation>
    <scope>NUCLEOTIDE SEQUENCE</scope>
</reference>
<comment type="caution">
    <text evidence="2">The sequence shown here is derived from an EMBL/GenBank/DDBJ whole genome shotgun (WGS) entry which is preliminary data.</text>
</comment>
<dbReference type="GO" id="GO:0045046">
    <property type="term" value="P:protein import into peroxisome membrane"/>
    <property type="evidence" value="ECO:0007669"/>
    <property type="project" value="TreeGrafter"/>
</dbReference>
<keyword evidence="3" id="KW-1185">Reference proteome</keyword>
<dbReference type="OrthoDB" id="21292at2759"/>
<dbReference type="PANTHER" id="PTHR12774">
    <property type="entry name" value="PEROXISOMAL BIOGENESIS FACTOR 19"/>
    <property type="match status" value="1"/>
</dbReference>
<evidence type="ECO:0000313" key="3">
    <source>
        <dbReference type="Proteomes" id="UP000664203"/>
    </source>
</evidence>
<dbReference type="GO" id="GO:0005778">
    <property type="term" value="C:peroxisomal membrane"/>
    <property type="evidence" value="ECO:0007669"/>
    <property type="project" value="TreeGrafter"/>
</dbReference>
<sequence length="269" mass="29976">MLDEFSNTNVSKPQDAPRKTEPPPVRDLQEPYNSHAAADEFSKQLRDQMAALMGNVDESPEMKNEIEAMMRELDVAADPGTASKSKDGINGKAALSNIEEPFQETIRKTMERMQASGDQATAAAKGEDSDDMLAQMLKEMQDGGLEGAGDDEGFNKMLLGMMEQLTNKEILYEPMKELHDKFPFWISENRSSTSADDLRRYDKQRRLVGEIVERFEKKNYSDSHAPDRDFIVERMQQMQAAGSPPADLVGNMNAAQDTLGDIDSGCAQQ</sequence>
<dbReference type="GO" id="GO:0033328">
    <property type="term" value="F:peroxisome membrane targeting sequence binding"/>
    <property type="evidence" value="ECO:0007669"/>
    <property type="project" value="TreeGrafter"/>
</dbReference>
<dbReference type="Gene3D" id="1.20.120.900">
    <property type="entry name" value="Pex19, mPTS binding domain"/>
    <property type="match status" value="1"/>
</dbReference>
<gene>
    <name evidence="2" type="primary">PEX19</name>
    <name evidence="2" type="ORF">ALECFALPRED_005923</name>
</gene>
<organism evidence="2 3">
    <name type="scientific">Alectoria fallacina</name>
    <dbReference type="NCBI Taxonomy" id="1903189"/>
    <lineage>
        <taxon>Eukaryota</taxon>
        <taxon>Fungi</taxon>
        <taxon>Dikarya</taxon>
        <taxon>Ascomycota</taxon>
        <taxon>Pezizomycotina</taxon>
        <taxon>Lecanoromycetes</taxon>
        <taxon>OSLEUM clade</taxon>
        <taxon>Lecanoromycetidae</taxon>
        <taxon>Lecanorales</taxon>
        <taxon>Lecanorineae</taxon>
        <taxon>Parmeliaceae</taxon>
        <taxon>Alectoria</taxon>
    </lineage>
</organism>
<dbReference type="Proteomes" id="UP000664203">
    <property type="component" value="Unassembled WGS sequence"/>
</dbReference>
<protein>
    <submittedName>
        <fullName evidence="2">Peroxisome chaperone and import receptor</fullName>
    </submittedName>
</protein>
<feature type="region of interest" description="Disordered" evidence="1">
    <location>
        <begin position="237"/>
        <end position="269"/>
    </location>
</feature>
<dbReference type="PANTHER" id="PTHR12774:SF2">
    <property type="entry name" value="PEROXISOMAL BIOGENESIS FACTOR 19"/>
    <property type="match status" value="1"/>
</dbReference>
<dbReference type="AlphaFoldDB" id="A0A8H3G0H6"/>
<keyword evidence="2" id="KW-0675">Receptor</keyword>
<evidence type="ECO:0000313" key="2">
    <source>
        <dbReference type="EMBL" id="CAF9934339.1"/>
    </source>
</evidence>
<feature type="compositionally biased region" description="Polar residues" evidence="1">
    <location>
        <begin position="1"/>
        <end position="12"/>
    </location>
</feature>
<proteinExistence type="predicted"/>
<dbReference type="EMBL" id="CAJPDR010000375">
    <property type="protein sequence ID" value="CAF9934339.1"/>
    <property type="molecule type" value="Genomic_DNA"/>
</dbReference>
<dbReference type="InterPro" id="IPR038322">
    <property type="entry name" value="Pex19_C_sf"/>
</dbReference>